<comment type="caution">
    <text evidence="4">The sequence shown here is derived from an EMBL/GenBank/DDBJ whole genome shotgun (WGS) entry which is preliminary data.</text>
</comment>
<accession>A0AAV8VP85</accession>
<dbReference type="PANTHER" id="PTHR12236:SF75">
    <property type="entry name" value="CUTICULAR PROTEIN 62BB, ISOFORM A"/>
    <property type="match status" value="1"/>
</dbReference>
<dbReference type="PROSITE" id="PS51155">
    <property type="entry name" value="CHIT_BIND_RR_2"/>
    <property type="match status" value="1"/>
</dbReference>
<gene>
    <name evidence="4" type="ORF">NQ315_004632</name>
</gene>
<feature type="compositionally biased region" description="Gly residues" evidence="3">
    <location>
        <begin position="52"/>
        <end position="80"/>
    </location>
</feature>
<dbReference type="PANTHER" id="PTHR12236">
    <property type="entry name" value="STRUCTURAL CONTITUENT OF CUTICLE"/>
    <property type="match status" value="1"/>
</dbReference>
<proteinExistence type="predicted"/>
<dbReference type="GO" id="GO:0042302">
    <property type="term" value="F:structural constituent of cuticle"/>
    <property type="evidence" value="ECO:0007669"/>
    <property type="project" value="UniProtKB-UniRule"/>
</dbReference>
<keyword evidence="1 2" id="KW-0193">Cuticle</keyword>
<dbReference type="EMBL" id="JANEYG010000049">
    <property type="protein sequence ID" value="KAJ8915820.1"/>
    <property type="molecule type" value="Genomic_DNA"/>
</dbReference>
<dbReference type="GO" id="GO:0005615">
    <property type="term" value="C:extracellular space"/>
    <property type="evidence" value="ECO:0007669"/>
    <property type="project" value="TreeGrafter"/>
</dbReference>
<evidence type="ECO:0000313" key="5">
    <source>
        <dbReference type="Proteomes" id="UP001159042"/>
    </source>
</evidence>
<evidence type="ECO:0000256" key="2">
    <source>
        <dbReference type="PROSITE-ProRule" id="PRU00497"/>
    </source>
</evidence>
<evidence type="ECO:0000313" key="4">
    <source>
        <dbReference type="EMBL" id="KAJ8915820.1"/>
    </source>
</evidence>
<feature type="region of interest" description="Disordered" evidence="3">
    <location>
        <begin position="45"/>
        <end position="96"/>
    </location>
</feature>
<protein>
    <recommendedName>
        <fullName evidence="6">Adult-specific cuticular protein ACP-20</fullName>
    </recommendedName>
</protein>
<dbReference type="InterPro" id="IPR000618">
    <property type="entry name" value="Insect_cuticle"/>
</dbReference>
<name>A0AAV8VP85_9CUCU</name>
<evidence type="ECO:0000256" key="1">
    <source>
        <dbReference type="ARBA" id="ARBA00022460"/>
    </source>
</evidence>
<keyword evidence="5" id="KW-1185">Reference proteome</keyword>
<dbReference type="AlphaFoldDB" id="A0AAV8VP85"/>
<dbReference type="Proteomes" id="UP001159042">
    <property type="component" value="Unassembled WGS sequence"/>
</dbReference>
<organism evidence="4 5">
    <name type="scientific">Exocentrus adspersus</name>
    <dbReference type="NCBI Taxonomy" id="1586481"/>
    <lineage>
        <taxon>Eukaryota</taxon>
        <taxon>Metazoa</taxon>
        <taxon>Ecdysozoa</taxon>
        <taxon>Arthropoda</taxon>
        <taxon>Hexapoda</taxon>
        <taxon>Insecta</taxon>
        <taxon>Pterygota</taxon>
        <taxon>Neoptera</taxon>
        <taxon>Endopterygota</taxon>
        <taxon>Coleoptera</taxon>
        <taxon>Polyphaga</taxon>
        <taxon>Cucujiformia</taxon>
        <taxon>Chrysomeloidea</taxon>
        <taxon>Cerambycidae</taxon>
        <taxon>Lamiinae</taxon>
        <taxon>Acanthocinini</taxon>
        <taxon>Exocentrus</taxon>
    </lineage>
</organism>
<dbReference type="InterPro" id="IPR051217">
    <property type="entry name" value="Insect_Cuticle_Struc_Prot"/>
</dbReference>
<evidence type="ECO:0000256" key="3">
    <source>
        <dbReference type="SAM" id="MobiDB-lite"/>
    </source>
</evidence>
<reference evidence="4 5" key="1">
    <citation type="journal article" date="2023" name="Insect Mol. Biol.">
        <title>Genome sequencing provides insights into the evolution of gene families encoding plant cell wall-degrading enzymes in longhorned beetles.</title>
        <authorList>
            <person name="Shin N.R."/>
            <person name="Okamura Y."/>
            <person name="Kirsch R."/>
            <person name="Pauchet Y."/>
        </authorList>
    </citation>
    <scope>NUCLEOTIDE SEQUENCE [LARGE SCALE GENOMIC DNA]</scope>
    <source>
        <strain evidence="4">EAD_L_NR</strain>
    </source>
</reference>
<evidence type="ECO:0008006" key="6">
    <source>
        <dbReference type="Google" id="ProtNLM"/>
    </source>
</evidence>
<feature type="non-terminal residue" evidence="4">
    <location>
        <position position="1"/>
    </location>
</feature>
<sequence length="178" mass="18694">IICSLVATISAYPQFGGGSAGGLLGHAQPLQHRVIGLSRGIEIGHGGDEGGSEGGYGISLGGGGGGGSGGGDEGGQGGGDEGGHGESIGFTGSRFNTPVDVHHEKEITIKAHPEYHYDYHVADHKHKDYKSKHETRDGYKVKGTYSLLEPDHKTIRVVDYVSDKKLGFIAKVSYKKHQ</sequence>
<dbReference type="GO" id="GO:0031012">
    <property type="term" value="C:extracellular matrix"/>
    <property type="evidence" value="ECO:0007669"/>
    <property type="project" value="TreeGrafter"/>
</dbReference>
<dbReference type="Pfam" id="PF00379">
    <property type="entry name" value="Chitin_bind_4"/>
    <property type="match status" value="1"/>
</dbReference>